<keyword evidence="7" id="KW-0689">Ribosomal protein</keyword>
<proteinExistence type="inferred from homology"/>
<keyword evidence="3" id="KW-0378">Hydrolase</keyword>
<keyword evidence="7" id="KW-0687">Ribonucleoprotein</keyword>
<keyword evidence="2" id="KW-0645">Protease</keyword>
<dbReference type="GO" id="GO:0042254">
    <property type="term" value="P:ribosome biogenesis"/>
    <property type="evidence" value="ECO:0007669"/>
    <property type="project" value="UniProtKB-KW"/>
</dbReference>
<evidence type="ECO:0000313" key="8">
    <source>
        <dbReference type="Proteomes" id="UP000306509"/>
    </source>
</evidence>
<name>A0A4V6YR60_9FIRM</name>
<dbReference type="GO" id="GO:0008234">
    <property type="term" value="F:cysteine-type peptidase activity"/>
    <property type="evidence" value="ECO:0007669"/>
    <property type="project" value="UniProtKB-KW"/>
</dbReference>
<comment type="caution">
    <text evidence="7">The sequence shown here is derived from an EMBL/GenBank/DDBJ whole genome shotgun (WGS) entry which is preliminary data.</text>
</comment>
<dbReference type="Proteomes" id="UP000306509">
    <property type="component" value="Unassembled WGS sequence"/>
</dbReference>
<dbReference type="InterPro" id="IPR007422">
    <property type="entry name" value="Peptidase_Prp"/>
</dbReference>
<evidence type="ECO:0000256" key="6">
    <source>
        <dbReference type="ARBA" id="ARBA00044538"/>
    </source>
</evidence>
<evidence type="ECO:0000256" key="1">
    <source>
        <dbReference type="ARBA" id="ARBA00022517"/>
    </source>
</evidence>
<dbReference type="Pfam" id="PF04327">
    <property type="entry name" value="Peptidase_Prp"/>
    <property type="match status" value="1"/>
</dbReference>
<dbReference type="PANTHER" id="PTHR39178:SF1">
    <property type="entry name" value="RIBOSOMAL-PROCESSING CYSTEINE PROTEASE PRP"/>
    <property type="match status" value="1"/>
</dbReference>
<evidence type="ECO:0000313" key="7">
    <source>
        <dbReference type="EMBL" id="TLD02788.1"/>
    </source>
</evidence>
<dbReference type="AlphaFoldDB" id="A0A4V6YR60"/>
<keyword evidence="4" id="KW-0788">Thiol protease</keyword>
<sequence>MIKITVYKSSEVYRGFVAKGHAGYGEEGQDIICAAVSVLTVNAINSIEQFTEDKFAVRQDDDGLVELILEGAVSKETKLLLDSMILGLKDIQNNYGNEYIKIIFKEV</sequence>
<evidence type="ECO:0000256" key="4">
    <source>
        <dbReference type="ARBA" id="ARBA00022807"/>
    </source>
</evidence>
<dbReference type="RefSeq" id="WP_027294032.1">
    <property type="nucleotide sequence ID" value="NZ_CABMJZ010000075.1"/>
</dbReference>
<keyword evidence="1" id="KW-0690">Ribosome biogenesis</keyword>
<evidence type="ECO:0000256" key="3">
    <source>
        <dbReference type="ARBA" id="ARBA00022801"/>
    </source>
</evidence>
<dbReference type="PANTHER" id="PTHR39178">
    <property type="entry name" value="HYPOTHETICAL RIBOSOME-ASSOCIATED PROTEIN"/>
    <property type="match status" value="1"/>
</dbReference>
<evidence type="ECO:0000256" key="5">
    <source>
        <dbReference type="ARBA" id="ARBA00044503"/>
    </source>
</evidence>
<gene>
    <name evidence="7" type="ORF">DSM106044_00287</name>
</gene>
<dbReference type="GO" id="GO:0005840">
    <property type="term" value="C:ribosome"/>
    <property type="evidence" value="ECO:0007669"/>
    <property type="project" value="UniProtKB-KW"/>
</dbReference>
<dbReference type="EMBL" id="QGQD01000006">
    <property type="protein sequence ID" value="TLD02788.1"/>
    <property type="molecule type" value="Genomic_DNA"/>
</dbReference>
<dbReference type="OrthoDB" id="48998at2"/>
<accession>A0A4V6YR60</accession>
<keyword evidence="8" id="KW-1185">Reference proteome</keyword>
<organism evidence="7 8">
    <name type="scientific">Robinsoniella peoriensis</name>
    <dbReference type="NCBI Taxonomy" id="180332"/>
    <lineage>
        <taxon>Bacteria</taxon>
        <taxon>Bacillati</taxon>
        <taxon>Bacillota</taxon>
        <taxon>Clostridia</taxon>
        <taxon>Lachnospirales</taxon>
        <taxon>Lachnospiraceae</taxon>
        <taxon>Robinsoniella</taxon>
    </lineage>
</organism>
<dbReference type="STRING" id="180332.GCA_000797495_04424"/>
<dbReference type="CDD" id="cd16332">
    <property type="entry name" value="Prp-like"/>
    <property type="match status" value="1"/>
</dbReference>
<dbReference type="InterPro" id="IPR036764">
    <property type="entry name" value="Peptidase_Prp_sf"/>
</dbReference>
<dbReference type="SUPFAM" id="SSF118010">
    <property type="entry name" value="TM1457-like"/>
    <property type="match status" value="1"/>
</dbReference>
<protein>
    <recommendedName>
        <fullName evidence="6">Ribosomal processing cysteine protease Prp</fullName>
    </recommendedName>
</protein>
<dbReference type="GO" id="GO:0006508">
    <property type="term" value="P:proteolysis"/>
    <property type="evidence" value="ECO:0007669"/>
    <property type="project" value="UniProtKB-KW"/>
</dbReference>
<comment type="similarity">
    <text evidence="5">Belongs to the Prp family.</text>
</comment>
<reference evidence="7 8" key="1">
    <citation type="journal article" date="2019" name="Anaerobe">
        <title>Detection of Robinsoniella peoriensis in multiple bone samples of a trauma patient.</title>
        <authorList>
            <person name="Schrottner P."/>
            <person name="Hartwich K."/>
            <person name="Bunk B."/>
            <person name="Schober I."/>
            <person name="Helbig S."/>
            <person name="Rudolph W.W."/>
            <person name="Gunzer F."/>
        </authorList>
    </citation>
    <scope>NUCLEOTIDE SEQUENCE [LARGE SCALE GENOMIC DNA]</scope>
    <source>
        <strain evidence="7 8">DSM 106044</strain>
    </source>
</reference>
<evidence type="ECO:0000256" key="2">
    <source>
        <dbReference type="ARBA" id="ARBA00022670"/>
    </source>
</evidence>
<dbReference type="Gene3D" id="3.30.70.1490">
    <property type="entry name" value="Cysteine protease Prp"/>
    <property type="match status" value="1"/>
</dbReference>